<dbReference type="AlphaFoldDB" id="A0A450U962"/>
<gene>
    <name evidence="2" type="ORF">BECKLFY1418A_GA0070994_100462</name>
    <name evidence="1" type="ORF">BECKLFY1418B_GA0070995_100236</name>
    <name evidence="3" type="ORF">BECKLFY1418C_GA0070996_100266</name>
</gene>
<dbReference type="EMBL" id="CAADFF010000002">
    <property type="protein sequence ID" value="VFJ86215.1"/>
    <property type="molecule type" value="Genomic_DNA"/>
</dbReference>
<sequence length="51" mass="5837">MTSQYMNNIIPQQERTLQFKLTVSVQFSTCESCAYTTISMAEKDIAIFNLP</sequence>
<evidence type="ECO:0000313" key="3">
    <source>
        <dbReference type="EMBL" id="VFK13111.1"/>
    </source>
</evidence>
<dbReference type="EMBL" id="CAADFN010000002">
    <property type="protein sequence ID" value="VFK13111.1"/>
    <property type="molecule type" value="Genomic_DNA"/>
</dbReference>
<accession>A0A450U962</accession>
<dbReference type="EMBL" id="CAADFH010000004">
    <property type="protein sequence ID" value="VFJ88527.1"/>
    <property type="molecule type" value="Genomic_DNA"/>
</dbReference>
<proteinExistence type="predicted"/>
<protein>
    <submittedName>
        <fullName evidence="2">Uncharacterized protein</fullName>
    </submittedName>
</protein>
<reference evidence="2" key="1">
    <citation type="submission" date="2019-02" db="EMBL/GenBank/DDBJ databases">
        <authorList>
            <person name="Gruber-Vodicka R. H."/>
            <person name="Seah K. B. B."/>
        </authorList>
    </citation>
    <scope>NUCLEOTIDE SEQUENCE</scope>
    <source>
        <strain evidence="3">BECK_BY7</strain>
        <strain evidence="2">BECK_M6</strain>
        <strain evidence="1">BECK_M7</strain>
    </source>
</reference>
<name>A0A450U962_9GAMM</name>
<organism evidence="2">
    <name type="scientific">Candidatus Kentrum sp. LFY</name>
    <dbReference type="NCBI Taxonomy" id="2126342"/>
    <lineage>
        <taxon>Bacteria</taxon>
        <taxon>Pseudomonadati</taxon>
        <taxon>Pseudomonadota</taxon>
        <taxon>Gammaproteobacteria</taxon>
        <taxon>Candidatus Kentrum</taxon>
    </lineage>
</organism>
<evidence type="ECO:0000313" key="2">
    <source>
        <dbReference type="EMBL" id="VFJ88527.1"/>
    </source>
</evidence>
<evidence type="ECO:0000313" key="1">
    <source>
        <dbReference type="EMBL" id="VFJ86215.1"/>
    </source>
</evidence>